<dbReference type="PANTHER" id="PTHR45947">
    <property type="entry name" value="SULFOQUINOVOSYL TRANSFERASE SQD2"/>
    <property type="match status" value="1"/>
</dbReference>
<proteinExistence type="predicted"/>
<name>A0ABW5KR85_9FLAO</name>
<protein>
    <submittedName>
        <fullName evidence="3">Glycosyltransferase</fullName>
        <ecNumber evidence="3">2.4.-.-</ecNumber>
    </submittedName>
</protein>
<dbReference type="Pfam" id="PF13439">
    <property type="entry name" value="Glyco_transf_4"/>
    <property type="match status" value="1"/>
</dbReference>
<evidence type="ECO:0000313" key="4">
    <source>
        <dbReference type="Proteomes" id="UP001597472"/>
    </source>
</evidence>
<dbReference type="RefSeq" id="WP_376891155.1">
    <property type="nucleotide sequence ID" value="NZ_JBHULS010000001.1"/>
</dbReference>
<dbReference type="InterPro" id="IPR001296">
    <property type="entry name" value="Glyco_trans_1"/>
</dbReference>
<reference evidence="4" key="1">
    <citation type="journal article" date="2019" name="Int. J. Syst. Evol. Microbiol.">
        <title>The Global Catalogue of Microorganisms (GCM) 10K type strain sequencing project: providing services to taxonomists for standard genome sequencing and annotation.</title>
        <authorList>
            <consortium name="The Broad Institute Genomics Platform"/>
            <consortium name="The Broad Institute Genome Sequencing Center for Infectious Disease"/>
            <person name="Wu L."/>
            <person name="Ma J."/>
        </authorList>
    </citation>
    <scope>NUCLEOTIDE SEQUENCE [LARGE SCALE GENOMIC DNA]</scope>
    <source>
        <strain evidence="4">KCTC 42587</strain>
    </source>
</reference>
<dbReference type="Proteomes" id="UP001597472">
    <property type="component" value="Unassembled WGS sequence"/>
</dbReference>
<evidence type="ECO:0000313" key="3">
    <source>
        <dbReference type="EMBL" id="MFD2550400.1"/>
    </source>
</evidence>
<keyword evidence="3" id="KW-0328">Glycosyltransferase</keyword>
<evidence type="ECO:0000259" key="1">
    <source>
        <dbReference type="Pfam" id="PF00534"/>
    </source>
</evidence>
<feature type="domain" description="Glycosyl transferase family 1" evidence="1">
    <location>
        <begin position="178"/>
        <end position="339"/>
    </location>
</feature>
<feature type="domain" description="Glycosyltransferase subfamily 4-like N-terminal" evidence="2">
    <location>
        <begin position="18"/>
        <end position="168"/>
    </location>
</feature>
<evidence type="ECO:0000259" key="2">
    <source>
        <dbReference type="Pfam" id="PF13439"/>
    </source>
</evidence>
<dbReference type="InterPro" id="IPR028098">
    <property type="entry name" value="Glyco_trans_4-like_N"/>
</dbReference>
<keyword evidence="4" id="KW-1185">Reference proteome</keyword>
<sequence length="380" mass="43190">MSKKTRILYSIPNFDTAGSGKVVRDLVQGLDKTRFSPEILVMHTKGAFFKEVEKLGAPIHVFPYETPYKPFWSFPFRLLKVVRFFKKHQWDIIHSWHWSSDFSEALAAKLAGIKFVYTKKAMGWGNKAWHWKSVLSSQVIAINETMMTAFFTPMPKVKAIYLPLGLDTHTYSPQAKNKAIQQAYNIGEQDFVVISVVNMVPVKDIEILMEAVLKTQLPNIKLLLVGSDQSDYAKTLKVKYAKAHSQIIFTGKQSQVQDYLSVTDIFVIPTKEKGEGMPMAPVEAMAMGIPVLGSRVAGITDILKGFENQIFEAGDTSALCQLLIDFNRMEPLERQQIGSAMRKKVLEQYNFERFIGSRETLYENLMAKSLNKNMRTTQQL</sequence>
<dbReference type="GO" id="GO:0016757">
    <property type="term" value="F:glycosyltransferase activity"/>
    <property type="evidence" value="ECO:0007669"/>
    <property type="project" value="UniProtKB-KW"/>
</dbReference>
<gene>
    <name evidence="3" type="ORF">ACFSQP_01100</name>
</gene>
<dbReference type="SUPFAM" id="SSF53756">
    <property type="entry name" value="UDP-Glycosyltransferase/glycogen phosphorylase"/>
    <property type="match status" value="1"/>
</dbReference>
<comment type="caution">
    <text evidence="3">The sequence shown here is derived from an EMBL/GenBank/DDBJ whole genome shotgun (WGS) entry which is preliminary data.</text>
</comment>
<dbReference type="EC" id="2.4.-.-" evidence="3"/>
<accession>A0ABW5KR85</accession>
<keyword evidence="3" id="KW-0808">Transferase</keyword>
<dbReference type="Gene3D" id="3.40.50.2000">
    <property type="entry name" value="Glycogen Phosphorylase B"/>
    <property type="match status" value="2"/>
</dbReference>
<dbReference type="Pfam" id="PF00534">
    <property type="entry name" value="Glycos_transf_1"/>
    <property type="match status" value="1"/>
</dbReference>
<organism evidence="3 4">
    <name type="scientific">Bizionia sediminis</name>
    <dbReference type="NCBI Taxonomy" id="1737064"/>
    <lineage>
        <taxon>Bacteria</taxon>
        <taxon>Pseudomonadati</taxon>
        <taxon>Bacteroidota</taxon>
        <taxon>Flavobacteriia</taxon>
        <taxon>Flavobacteriales</taxon>
        <taxon>Flavobacteriaceae</taxon>
        <taxon>Bizionia</taxon>
    </lineage>
</organism>
<dbReference type="EMBL" id="JBHULS010000001">
    <property type="protein sequence ID" value="MFD2550400.1"/>
    <property type="molecule type" value="Genomic_DNA"/>
</dbReference>
<dbReference type="InterPro" id="IPR050194">
    <property type="entry name" value="Glycosyltransferase_grp1"/>
</dbReference>
<dbReference type="PANTHER" id="PTHR45947:SF3">
    <property type="entry name" value="SULFOQUINOVOSYL TRANSFERASE SQD2"/>
    <property type="match status" value="1"/>
</dbReference>